<reference evidence="1 2" key="1">
    <citation type="journal article" date="2009" name="Stand. Genomic Sci.">
        <title>Complete genome sequence of Stackebrandtia nassauensis type strain (LLR-40K-21).</title>
        <authorList>
            <person name="Munk C."/>
            <person name="Lapidus A."/>
            <person name="Copeland A."/>
            <person name="Jando M."/>
            <person name="Mayilraj S."/>
            <person name="Glavina Del Rio T."/>
            <person name="Nolan M."/>
            <person name="Chen F."/>
            <person name="Lucas S."/>
            <person name="Tice H."/>
            <person name="Cheng J.F."/>
            <person name="Han C."/>
            <person name="Detter J.C."/>
            <person name="Bruce D."/>
            <person name="Goodwin L."/>
            <person name="Chain P."/>
            <person name="Pitluck S."/>
            <person name="Goker M."/>
            <person name="Ovchinikova G."/>
            <person name="Pati A."/>
            <person name="Ivanova N."/>
            <person name="Mavromatis K."/>
            <person name="Chen A."/>
            <person name="Palaniappan K."/>
            <person name="Land M."/>
            <person name="Hauser L."/>
            <person name="Chang Y.J."/>
            <person name="Jeffries C.D."/>
            <person name="Bristow J."/>
            <person name="Eisen J.A."/>
            <person name="Markowitz V."/>
            <person name="Hugenholtz P."/>
            <person name="Kyrpides N.C."/>
            <person name="Klenk H.P."/>
        </authorList>
    </citation>
    <scope>NUCLEOTIDE SEQUENCE [LARGE SCALE GENOMIC DNA]</scope>
    <source>
        <strain evidence="2">DSM 44728 / CIP 108903 / NRRL B-16338 / NBRC 102104 / LLR-40K-21</strain>
    </source>
</reference>
<organism evidence="1 2">
    <name type="scientific">Stackebrandtia nassauensis (strain DSM 44728 / CIP 108903 / NRRL B-16338 / NBRC 102104 / LLR-40K-21)</name>
    <dbReference type="NCBI Taxonomy" id="446470"/>
    <lineage>
        <taxon>Bacteria</taxon>
        <taxon>Bacillati</taxon>
        <taxon>Actinomycetota</taxon>
        <taxon>Actinomycetes</taxon>
        <taxon>Glycomycetales</taxon>
        <taxon>Glycomycetaceae</taxon>
        <taxon>Stackebrandtia</taxon>
    </lineage>
</organism>
<dbReference type="HOGENOM" id="CLU_1342585_0_0_11"/>
<accession>D3Q6S7</accession>
<dbReference type="STRING" id="446470.Snas_0612"/>
<name>D3Q6S7_STANL</name>
<dbReference type="OrthoDB" id="3668204at2"/>
<dbReference type="EMBL" id="CP001778">
    <property type="protein sequence ID" value="ADD40326.1"/>
    <property type="molecule type" value="Genomic_DNA"/>
</dbReference>
<proteinExistence type="predicted"/>
<dbReference type="KEGG" id="sna:Snas_0612"/>
<gene>
    <name evidence="1" type="ordered locus">Snas_0612</name>
</gene>
<dbReference type="AlphaFoldDB" id="D3Q6S7"/>
<dbReference type="Proteomes" id="UP000000844">
    <property type="component" value="Chromosome"/>
</dbReference>
<protein>
    <submittedName>
        <fullName evidence="1">Uncharacterized protein</fullName>
    </submittedName>
</protein>
<evidence type="ECO:0000313" key="2">
    <source>
        <dbReference type="Proteomes" id="UP000000844"/>
    </source>
</evidence>
<dbReference type="RefSeq" id="WP_013015897.1">
    <property type="nucleotide sequence ID" value="NC_013947.1"/>
</dbReference>
<sequence length="168" mass="18738">MTSPDFDPRRDAEPAVRSGWLRPGERLAWTRHTPTITFQVPGRGYRGKVLKQSPWRTAGRRALAVADGAVTVLDFFASDVSSGPSRPEVRVFGTRTGCRAATLAEANAPRSFWVLTDQRFAHLRADDGALHTIGEIPSDEFGYSEFTHKRLTYERIVFGDGSGIDFRR</sequence>
<keyword evidence="2" id="KW-1185">Reference proteome</keyword>
<evidence type="ECO:0000313" key="1">
    <source>
        <dbReference type="EMBL" id="ADD40326.1"/>
    </source>
</evidence>